<keyword evidence="2" id="KW-1185">Reference proteome</keyword>
<evidence type="ECO:0000313" key="2">
    <source>
        <dbReference type="Proteomes" id="UP000245523"/>
    </source>
</evidence>
<accession>A0ABX5LKM2</accession>
<protein>
    <submittedName>
        <fullName evidence="1">Uncharacterized protein</fullName>
    </submittedName>
</protein>
<comment type="caution">
    <text evidence="1">The sequence shown here is derived from an EMBL/GenBank/DDBJ whole genome shotgun (WGS) entry which is preliminary data.</text>
</comment>
<evidence type="ECO:0000313" key="1">
    <source>
        <dbReference type="EMBL" id="PWK94471.1"/>
    </source>
</evidence>
<gene>
    <name evidence="1" type="ORF">B0H50_1213</name>
</gene>
<proteinExistence type="predicted"/>
<name>A0ABX5LKM2_9BACT</name>
<dbReference type="EMBL" id="QGHD01000021">
    <property type="protein sequence ID" value="PWK94471.1"/>
    <property type="molecule type" value="Genomic_DNA"/>
</dbReference>
<reference evidence="1 2" key="1">
    <citation type="submission" date="2018-05" db="EMBL/GenBank/DDBJ databases">
        <title>Animal gut microbial communities from fecal samples from Wisconsin, USA.</title>
        <authorList>
            <person name="Neumann A."/>
        </authorList>
    </citation>
    <scope>NUCLEOTIDE SEQUENCE [LARGE SCALE GENOMIC DNA]</scope>
    <source>
        <strain evidence="1 2">UWS4</strain>
    </source>
</reference>
<dbReference type="Proteomes" id="UP000245523">
    <property type="component" value="Unassembled WGS sequence"/>
</dbReference>
<sequence length="212" mass="23507">MLQAGLYEQVVNKKLSEELGKISEARKYVKPIDKAEASKILAQYLAEAVEKALNVVAEKNKDEEKLKAQIELSNQIIALLKNSADKSSSLEIESKAEQLLAVLKENDPKLAAGKKAKDLIRPETSVAQSSLFTGALHEPQMFSELKKEIASADKIDILVSFIKWSGLRLFIDELKEFCDHGGELRIITTSYMGATDVKAIEELQTLTNAKIF</sequence>
<organism evidence="1 2">
    <name type="scientific">Hallerella porci</name>
    <dbReference type="NCBI Taxonomy" id="1945871"/>
    <lineage>
        <taxon>Bacteria</taxon>
        <taxon>Pseudomonadati</taxon>
        <taxon>Fibrobacterota</taxon>
        <taxon>Fibrobacteria</taxon>
        <taxon>Fibrobacterales</taxon>
        <taxon>Fibrobacteraceae</taxon>
        <taxon>Hallerella</taxon>
    </lineage>
</organism>
<dbReference type="Gene3D" id="3.30.870.10">
    <property type="entry name" value="Endonuclease Chain A"/>
    <property type="match status" value="1"/>
</dbReference>